<comment type="caution">
    <text evidence="1">The sequence shown here is derived from an EMBL/GenBank/DDBJ whole genome shotgun (WGS) entry which is preliminary data.</text>
</comment>
<proteinExistence type="predicted"/>
<dbReference type="EMBL" id="JAWPEI010000005">
    <property type="protein sequence ID" value="KAK4727625.1"/>
    <property type="molecule type" value="Genomic_DNA"/>
</dbReference>
<organism evidence="1 2">
    <name type="scientific">Solanum pinnatisectum</name>
    <name type="common">tansyleaf nightshade</name>
    <dbReference type="NCBI Taxonomy" id="50273"/>
    <lineage>
        <taxon>Eukaryota</taxon>
        <taxon>Viridiplantae</taxon>
        <taxon>Streptophyta</taxon>
        <taxon>Embryophyta</taxon>
        <taxon>Tracheophyta</taxon>
        <taxon>Spermatophyta</taxon>
        <taxon>Magnoliopsida</taxon>
        <taxon>eudicotyledons</taxon>
        <taxon>Gunneridae</taxon>
        <taxon>Pentapetalae</taxon>
        <taxon>asterids</taxon>
        <taxon>lamiids</taxon>
        <taxon>Solanales</taxon>
        <taxon>Solanaceae</taxon>
        <taxon>Solanoideae</taxon>
        <taxon>Solaneae</taxon>
        <taxon>Solanum</taxon>
    </lineage>
</organism>
<sequence length="102" mass="11783">MEEKGVDATEDQISKLPEPILQNLLFLLYGTVDNFYSLPEEFLAAKKLNVLGIQGFKLELPLDHGIKFSYLQKFKSLRYIFGRTFCSSFMCKLQCFRGFKVS</sequence>
<gene>
    <name evidence="1" type="ORF">R3W88_032542</name>
</gene>
<evidence type="ECO:0000313" key="1">
    <source>
        <dbReference type="EMBL" id="KAK4727625.1"/>
    </source>
</evidence>
<dbReference type="AlphaFoldDB" id="A0AAV9LT29"/>
<name>A0AAV9LT29_9SOLN</name>
<accession>A0AAV9LT29</accession>
<keyword evidence="2" id="KW-1185">Reference proteome</keyword>
<evidence type="ECO:0000313" key="2">
    <source>
        <dbReference type="Proteomes" id="UP001311915"/>
    </source>
</evidence>
<dbReference type="Proteomes" id="UP001311915">
    <property type="component" value="Unassembled WGS sequence"/>
</dbReference>
<protein>
    <submittedName>
        <fullName evidence="1">Uncharacterized protein</fullName>
    </submittedName>
</protein>
<reference evidence="1 2" key="1">
    <citation type="submission" date="2023-10" db="EMBL/GenBank/DDBJ databases">
        <title>Genome-Wide Identification Analysis in wild type Solanum Pinnatisectum Reveals Some Genes Defensing Phytophthora Infestans.</title>
        <authorList>
            <person name="Sun C."/>
        </authorList>
    </citation>
    <scope>NUCLEOTIDE SEQUENCE [LARGE SCALE GENOMIC DNA]</scope>
    <source>
        <strain evidence="1">LQN</strain>
        <tissue evidence="1">Leaf</tissue>
    </source>
</reference>